<sequence>MTSQERLIWGLTAAFLKEPRYLGILEEVYYFKSQFGIYFYSSIIPFRSLPMGYYSISYDNNWWLLYLHDDLSITWSDPKNDYIMAEIDTAVSTMDDLEITQDILDQKRSYYNSIKWWDEILNAVFTVIAFLATVSLKLPIGALILKFFTRAWGGQYSVDPRKSPTRTGLPPSVKERAESSERQRVSRQNQLAGIYSRMQKGSVAGKQVVHVPSMPGVPNLEDILGIDLPEPLRKKSIQYYSDMLDSFFSIKPKIDKQGFVPIKIHQNVIKPSYTPAADPQVQVRIADEKRRLKLKQEGL</sequence>
<keyword evidence="2" id="KW-0812">Transmembrane</keyword>
<feature type="transmembrane region" description="Helical" evidence="2">
    <location>
        <begin position="120"/>
        <end position="145"/>
    </location>
</feature>
<dbReference type="EMBL" id="MT142523">
    <property type="protein sequence ID" value="QJA84079.1"/>
    <property type="molecule type" value="Genomic_DNA"/>
</dbReference>
<keyword evidence="2" id="KW-0472">Membrane</keyword>
<evidence type="ECO:0000313" key="3">
    <source>
        <dbReference type="EMBL" id="QJA84079.1"/>
    </source>
</evidence>
<proteinExistence type="predicted"/>
<name>A0A6M3KPU0_9ZZZZ</name>
<evidence type="ECO:0000256" key="1">
    <source>
        <dbReference type="SAM" id="MobiDB-lite"/>
    </source>
</evidence>
<keyword evidence="2" id="KW-1133">Transmembrane helix</keyword>
<feature type="compositionally biased region" description="Basic and acidic residues" evidence="1">
    <location>
        <begin position="173"/>
        <end position="184"/>
    </location>
</feature>
<accession>A0A6M3KPU0</accession>
<protein>
    <submittedName>
        <fullName evidence="3">Uncharacterized protein</fullName>
    </submittedName>
</protein>
<organism evidence="3">
    <name type="scientific">viral metagenome</name>
    <dbReference type="NCBI Taxonomy" id="1070528"/>
    <lineage>
        <taxon>unclassified sequences</taxon>
        <taxon>metagenomes</taxon>
        <taxon>organismal metagenomes</taxon>
    </lineage>
</organism>
<reference evidence="3" key="1">
    <citation type="submission" date="2020-03" db="EMBL/GenBank/DDBJ databases">
        <title>The deep terrestrial virosphere.</title>
        <authorList>
            <person name="Holmfeldt K."/>
            <person name="Nilsson E."/>
            <person name="Simone D."/>
            <person name="Lopez-Fernandez M."/>
            <person name="Wu X."/>
            <person name="de Brujin I."/>
            <person name="Lundin D."/>
            <person name="Andersson A."/>
            <person name="Bertilsson S."/>
            <person name="Dopson M."/>
        </authorList>
    </citation>
    <scope>NUCLEOTIDE SEQUENCE</scope>
    <source>
        <strain evidence="3">MM415A00229</strain>
    </source>
</reference>
<feature type="region of interest" description="Disordered" evidence="1">
    <location>
        <begin position="159"/>
        <end position="187"/>
    </location>
</feature>
<dbReference type="AlphaFoldDB" id="A0A6M3KPU0"/>
<gene>
    <name evidence="3" type="ORF">MM415A00229_0027</name>
</gene>
<evidence type="ECO:0000256" key="2">
    <source>
        <dbReference type="SAM" id="Phobius"/>
    </source>
</evidence>